<dbReference type="RefSeq" id="WP_015280247.1">
    <property type="nucleotide sequence ID" value="NC_019940.1"/>
</dbReference>
<dbReference type="Proteomes" id="UP000010816">
    <property type="component" value="Chromosome"/>
</dbReference>
<dbReference type="HOGENOM" id="CLU_1562179_0_0_6"/>
<dbReference type="KEGG" id="tmb:Thimo_1306"/>
<evidence type="ECO:0000313" key="1">
    <source>
        <dbReference type="EMBL" id="AGA90103.1"/>
    </source>
</evidence>
<evidence type="ECO:0000313" key="2">
    <source>
        <dbReference type="Proteomes" id="UP000010816"/>
    </source>
</evidence>
<accession>L0GTM3</accession>
<dbReference type="STRING" id="765912.Thimo_1306"/>
<dbReference type="AlphaFoldDB" id="L0GTM3"/>
<proteinExistence type="predicted"/>
<organism evidence="1 2">
    <name type="scientific">Thioflavicoccus mobilis 8321</name>
    <dbReference type="NCBI Taxonomy" id="765912"/>
    <lineage>
        <taxon>Bacteria</taxon>
        <taxon>Pseudomonadati</taxon>
        <taxon>Pseudomonadota</taxon>
        <taxon>Gammaproteobacteria</taxon>
        <taxon>Chromatiales</taxon>
        <taxon>Chromatiaceae</taxon>
        <taxon>Thioflavicoccus</taxon>
    </lineage>
</organism>
<protein>
    <submittedName>
        <fullName evidence="1">Uncharacterized protein</fullName>
    </submittedName>
</protein>
<name>L0GTM3_9GAMM</name>
<dbReference type="OrthoDB" id="5783290at2"/>
<dbReference type="eggNOG" id="COG0821">
    <property type="taxonomic scope" value="Bacteria"/>
</dbReference>
<gene>
    <name evidence="1" type="ORF">Thimo_1306</name>
</gene>
<sequence>MSDMPRDYRELITPLIQTTRKIIASGDTLAPFALVGNIAARHMQLVDMEPDAVDPKAEFAEAIREVAQARRADFVFTIMDAWTLDPAQAHRHEEIIARYGSIGASPYRIDIISFSLETHWGIWMAQAPIETGEGGARTFPDPDFQLCPQVEGRFVGLLPPKDGDETSTVLH</sequence>
<reference evidence="1 2" key="1">
    <citation type="submission" date="2011-09" db="EMBL/GenBank/DDBJ databases">
        <title>Complete sequence of chromosome of Thioflavicoccus mobilis 8321.</title>
        <authorList>
            <consortium name="US DOE Joint Genome Institute"/>
            <person name="Lucas S."/>
            <person name="Han J."/>
            <person name="Lapidus A."/>
            <person name="Cheng J.-F."/>
            <person name="Goodwin L."/>
            <person name="Pitluck S."/>
            <person name="Peters L."/>
            <person name="Ovchinnikova G."/>
            <person name="Lu M."/>
            <person name="Detter J.C."/>
            <person name="Han C."/>
            <person name="Tapia R."/>
            <person name="Land M."/>
            <person name="Hauser L."/>
            <person name="Kyrpides N."/>
            <person name="Ivanova N."/>
            <person name="Pagani I."/>
            <person name="Vogl K."/>
            <person name="Liu Z."/>
            <person name="Imhoff J."/>
            <person name="Thiel V."/>
            <person name="Frigaard N.-U."/>
            <person name="Bryant D."/>
            <person name="Woyke T."/>
        </authorList>
    </citation>
    <scope>NUCLEOTIDE SEQUENCE [LARGE SCALE GENOMIC DNA]</scope>
    <source>
        <strain evidence="1 2">8321</strain>
    </source>
</reference>
<dbReference type="EMBL" id="CP003051">
    <property type="protein sequence ID" value="AGA90103.1"/>
    <property type="molecule type" value="Genomic_DNA"/>
</dbReference>
<keyword evidence="2" id="KW-1185">Reference proteome</keyword>